<keyword evidence="3" id="KW-0964">Secreted</keyword>
<dbReference type="GO" id="GO:0005184">
    <property type="term" value="F:neuropeptide hormone activity"/>
    <property type="evidence" value="ECO:0007669"/>
    <property type="project" value="InterPro"/>
</dbReference>
<evidence type="ECO:0000313" key="10">
    <source>
        <dbReference type="Proteomes" id="UP000283509"/>
    </source>
</evidence>
<evidence type="ECO:0000256" key="1">
    <source>
        <dbReference type="ARBA" id="ARBA00004613"/>
    </source>
</evidence>
<dbReference type="InterPro" id="IPR018251">
    <property type="entry name" value="Crust_neurhormone_CS"/>
</dbReference>
<proteinExistence type="inferred from homology"/>
<gene>
    <name evidence="9" type="ORF">C7M84_013104</name>
</gene>
<dbReference type="InterPro" id="IPR000346">
    <property type="entry name" value="Hyperglycemic1"/>
</dbReference>
<dbReference type="Proteomes" id="UP000283509">
    <property type="component" value="Unassembled WGS sequence"/>
</dbReference>
<dbReference type="GO" id="GO:0007218">
    <property type="term" value="P:neuropeptide signaling pathway"/>
    <property type="evidence" value="ECO:0007669"/>
    <property type="project" value="UniProtKB-KW"/>
</dbReference>
<dbReference type="Gene3D" id="1.10.2010.10">
    <property type="entry name" value="Crustacean CHH/MIH/GIH neurohormone"/>
    <property type="match status" value="1"/>
</dbReference>
<feature type="disulfide bond" evidence="7">
    <location>
        <begin position="81"/>
        <end position="107"/>
    </location>
</feature>
<comment type="similarity">
    <text evidence="2">Belongs to the arthropod CHH/MIH/GIH/VIH hormone family.</text>
</comment>
<evidence type="ECO:0000256" key="4">
    <source>
        <dbReference type="ARBA" id="ARBA00022702"/>
    </source>
</evidence>
<evidence type="ECO:0000313" key="9">
    <source>
        <dbReference type="EMBL" id="ROT68738.1"/>
    </source>
</evidence>
<sequence length="185" mass="21312">MWSAAIVTLLVAAAACASSWERSLEMEGQTSEFLPSFPQSPSLLSSAADHSLRKRSIFDHSCTGVFDRELIGRLNRVCDDCYNVFRDTDVATGCRSNCFYNRMFLQCLVYLFPPRFRNQYKAAVQMVGKARRWFVEPDAGSRIFFDDFRRQMDQPHRLYIKGTAAFWSQSNCLRGRSHSRQLLIL</sequence>
<dbReference type="GO" id="GO:0005576">
    <property type="term" value="C:extracellular region"/>
    <property type="evidence" value="ECO:0007669"/>
    <property type="project" value="UniProtKB-SubCell"/>
</dbReference>
<evidence type="ECO:0000256" key="7">
    <source>
        <dbReference type="PIRSR" id="PIRSR631098-51"/>
    </source>
</evidence>
<evidence type="ECO:0000256" key="5">
    <source>
        <dbReference type="ARBA" id="ARBA00023157"/>
    </source>
</evidence>
<reference evidence="9 10" key="1">
    <citation type="submission" date="2018-04" db="EMBL/GenBank/DDBJ databases">
        <authorList>
            <person name="Zhang X."/>
            <person name="Yuan J."/>
            <person name="Li F."/>
            <person name="Xiang J."/>
        </authorList>
    </citation>
    <scope>NUCLEOTIDE SEQUENCE [LARGE SCALE GENOMIC DNA]</scope>
    <source>
        <tissue evidence="9">Muscle</tissue>
    </source>
</reference>
<keyword evidence="8" id="KW-0732">Signal</keyword>
<evidence type="ECO:0000256" key="2">
    <source>
        <dbReference type="ARBA" id="ARBA00005447"/>
    </source>
</evidence>
<reference evidence="9 10" key="2">
    <citation type="submission" date="2019-01" db="EMBL/GenBank/DDBJ databases">
        <title>The decoding of complex shrimp genome reveals the adaptation for benthos swimmer, frequently molting mechanism and breeding impact on genome.</title>
        <authorList>
            <person name="Sun Y."/>
            <person name="Gao Y."/>
            <person name="Yu Y."/>
        </authorList>
    </citation>
    <scope>NUCLEOTIDE SEQUENCE [LARGE SCALE GENOMIC DNA]</scope>
    <source>
        <tissue evidence="9">Muscle</tissue>
    </source>
</reference>
<dbReference type="PROSITE" id="PS01250">
    <property type="entry name" value="CHH_MIH_GIH"/>
    <property type="match status" value="1"/>
</dbReference>
<keyword evidence="5 7" id="KW-1015">Disulfide bond</keyword>
<dbReference type="PRINTS" id="PR00548">
    <property type="entry name" value="HYPRGLYCEMC1"/>
</dbReference>
<evidence type="ECO:0000256" key="6">
    <source>
        <dbReference type="ARBA" id="ARBA00023320"/>
    </source>
</evidence>
<dbReference type="PRINTS" id="PR00550">
    <property type="entry name" value="HYPRGLYCEMIC"/>
</dbReference>
<name>A0A423SXC0_PENVA</name>
<keyword evidence="10" id="KW-1185">Reference proteome</keyword>
<evidence type="ECO:0000256" key="8">
    <source>
        <dbReference type="SAM" id="SignalP"/>
    </source>
</evidence>
<dbReference type="SUPFAM" id="SSF81778">
    <property type="entry name" value="Crustacean CHH/MIH/GIH neurohormone"/>
    <property type="match status" value="1"/>
</dbReference>
<protein>
    <submittedName>
        <fullName evidence="9">Crustacean hyperglycemic hormones 5</fullName>
    </submittedName>
</protein>
<evidence type="ECO:0000256" key="3">
    <source>
        <dbReference type="ARBA" id="ARBA00022525"/>
    </source>
</evidence>
<feature type="signal peptide" evidence="8">
    <location>
        <begin position="1"/>
        <end position="17"/>
    </location>
</feature>
<dbReference type="InterPro" id="IPR031098">
    <property type="entry name" value="Crust_neurohorm"/>
</dbReference>
<dbReference type="OrthoDB" id="6365952at2759"/>
<keyword evidence="6" id="KW-0527">Neuropeptide</keyword>
<keyword evidence="4" id="KW-0372">Hormone</keyword>
<dbReference type="EMBL" id="QCYY01002638">
    <property type="protein sequence ID" value="ROT68738.1"/>
    <property type="molecule type" value="Genomic_DNA"/>
</dbReference>
<dbReference type="PANTHER" id="PTHR35981:SF2">
    <property type="entry name" value="ION TRANSPORT PEPTIDE, ISOFORM C"/>
    <property type="match status" value="1"/>
</dbReference>
<accession>A0A423SXC0</accession>
<feature type="disulfide bond" evidence="7">
    <location>
        <begin position="62"/>
        <end position="98"/>
    </location>
</feature>
<dbReference type="PANTHER" id="PTHR35981">
    <property type="entry name" value="ION TRANSPORT PEPTIDE, ISOFORM C"/>
    <property type="match status" value="1"/>
</dbReference>
<dbReference type="Pfam" id="PF01147">
    <property type="entry name" value="Crust_neurohorm"/>
    <property type="match status" value="1"/>
</dbReference>
<dbReference type="InterPro" id="IPR001166">
    <property type="entry name" value="Hyperglycemic"/>
</dbReference>
<feature type="disulfide bond" evidence="7">
    <location>
        <begin position="78"/>
        <end position="94"/>
    </location>
</feature>
<organism evidence="9 10">
    <name type="scientific">Penaeus vannamei</name>
    <name type="common">Whiteleg shrimp</name>
    <name type="synonym">Litopenaeus vannamei</name>
    <dbReference type="NCBI Taxonomy" id="6689"/>
    <lineage>
        <taxon>Eukaryota</taxon>
        <taxon>Metazoa</taxon>
        <taxon>Ecdysozoa</taxon>
        <taxon>Arthropoda</taxon>
        <taxon>Crustacea</taxon>
        <taxon>Multicrustacea</taxon>
        <taxon>Malacostraca</taxon>
        <taxon>Eumalacostraca</taxon>
        <taxon>Eucarida</taxon>
        <taxon>Decapoda</taxon>
        <taxon>Dendrobranchiata</taxon>
        <taxon>Penaeoidea</taxon>
        <taxon>Penaeidae</taxon>
        <taxon>Penaeus</taxon>
    </lineage>
</organism>
<dbReference type="GO" id="GO:0007623">
    <property type="term" value="P:circadian rhythm"/>
    <property type="evidence" value="ECO:0007669"/>
    <property type="project" value="TreeGrafter"/>
</dbReference>
<dbReference type="InterPro" id="IPR035957">
    <property type="entry name" value="Crust_neurohorm_sf"/>
</dbReference>
<dbReference type="AlphaFoldDB" id="A0A423SXC0"/>
<feature type="chain" id="PRO_5019001032" evidence="8">
    <location>
        <begin position="18"/>
        <end position="185"/>
    </location>
</feature>
<comment type="subcellular location">
    <subcellularLocation>
        <location evidence="1">Secreted</location>
    </subcellularLocation>
</comment>
<comment type="caution">
    <text evidence="9">The sequence shown here is derived from an EMBL/GenBank/DDBJ whole genome shotgun (WGS) entry which is preliminary data.</text>
</comment>